<accession>A0A2V0PIF4</accession>
<dbReference type="PANTHER" id="PTHR11306">
    <property type="entry name" value="NIEMANN PICK TYPE C2 PROTEIN NPC2-RELATED"/>
    <property type="match status" value="1"/>
</dbReference>
<dbReference type="EMBL" id="BDRX01000163">
    <property type="protein sequence ID" value="GBF99574.1"/>
    <property type="molecule type" value="Genomic_DNA"/>
</dbReference>
<gene>
    <name evidence="9" type="ORF">Rsub_12199</name>
</gene>
<comment type="function">
    <text evidence="1">Catalyzes the intermembrane transfer of phosphatidylglycerol and phosphatidylinositol.</text>
</comment>
<feature type="domain" description="MD-2-related lipid-recognition" evidence="8">
    <location>
        <begin position="28"/>
        <end position="142"/>
    </location>
</feature>
<dbReference type="OrthoDB" id="6409159at2759"/>
<evidence type="ECO:0000256" key="6">
    <source>
        <dbReference type="ARBA" id="ARBA00023055"/>
    </source>
</evidence>
<evidence type="ECO:0000256" key="5">
    <source>
        <dbReference type="ARBA" id="ARBA00022729"/>
    </source>
</evidence>
<evidence type="ECO:0000256" key="4">
    <source>
        <dbReference type="ARBA" id="ARBA00022448"/>
    </source>
</evidence>
<dbReference type="Pfam" id="PF02221">
    <property type="entry name" value="E1_DerP2_DerF2"/>
    <property type="match status" value="1"/>
</dbReference>
<name>A0A2V0PIF4_9CHLO</name>
<comment type="similarity">
    <text evidence="2">Belongs to the NPC2 family.</text>
</comment>
<dbReference type="PROSITE" id="PS51257">
    <property type="entry name" value="PROKAR_LIPOPROTEIN"/>
    <property type="match status" value="1"/>
</dbReference>
<dbReference type="Proteomes" id="UP000247498">
    <property type="component" value="Unassembled WGS sequence"/>
</dbReference>
<dbReference type="SMART" id="SM00737">
    <property type="entry name" value="ML"/>
    <property type="match status" value="1"/>
</dbReference>
<evidence type="ECO:0000256" key="7">
    <source>
        <dbReference type="SAM" id="SignalP"/>
    </source>
</evidence>
<evidence type="ECO:0000256" key="2">
    <source>
        <dbReference type="ARBA" id="ARBA00006370"/>
    </source>
</evidence>
<evidence type="ECO:0000313" key="10">
    <source>
        <dbReference type="Proteomes" id="UP000247498"/>
    </source>
</evidence>
<dbReference type="PANTHER" id="PTHR11306:SF0">
    <property type="entry name" value="PHOSPHATIDYLGLYCEROL_PHOSPHATIDYLINOSITOL TRANSFER PROTEIN"/>
    <property type="match status" value="1"/>
</dbReference>
<comment type="caution">
    <text evidence="9">The sequence shown here is derived from an EMBL/GenBank/DDBJ whole genome shotgun (WGS) entry which is preliminary data.</text>
</comment>
<dbReference type="AlphaFoldDB" id="A0A2V0PIF4"/>
<sequence>MRPASSVAFVLAALLALACPRAARAFTWEACDADAAPFKASEVLLAPDPPRIGEQVTFTIKAAADRDVAAGAIGMSVAFMGTPIFEGSDDLCAKTACPIAPGPIQIDYVQDLPPIAPPGDYDVTLKARDAAGQELLCVVVHFSMVPPSLAAEGASGSGSGGGPRGSAPAAALAVLGVPEGRVAPSRRLLAL</sequence>
<dbReference type="Gene3D" id="2.60.40.770">
    <property type="match status" value="1"/>
</dbReference>
<dbReference type="InterPro" id="IPR014756">
    <property type="entry name" value="Ig_E-set"/>
</dbReference>
<dbReference type="GO" id="GO:0015918">
    <property type="term" value="P:sterol transport"/>
    <property type="evidence" value="ECO:0007669"/>
    <property type="project" value="InterPro"/>
</dbReference>
<protein>
    <recommendedName>
        <fullName evidence="8">MD-2-related lipid-recognition domain-containing protein</fullName>
    </recommendedName>
</protein>
<dbReference type="InterPro" id="IPR039670">
    <property type="entry name" value="NPC2-like"/>
</dbReference>
<keyword evidence="4" id="KW-0813">Transport</keyword>
<comment type="subunit">
    <text evidence="3">Monomer.</text>
</comment>
<evidence type="ECO:0000313" key="9">
    <source>
        <dbReference type="EMBL" id="GBF99574.1"/>
    </source>
</evidence>
<evidence type="ECO:0000259" key="8">
    <source>
        <dbReference type="SMART" id="SM00737"/>
    </source>
</evidence>
<keyword evidence="5 7" id="KW-0732">Signal</keyword>
<dbReference type="InterPro" id="IPR003172">
    <property type="entry name" value="ML_dom"/>
</dbReference>
<organism evidence="9 10">
    <name type="scientific">Raphidocelis subcapitata</name>
    <dbReference type="NCBI Taxonomy" id="307507"/>
    <lineage>
        <taxon>Eukaryota</taxon>
        <taxon>Viridiplantae</taxon>
        <taxon>Chlorophyta</taxon>
        <taxon>core chlorophytes</taxon>
        <taxon>Chlorophyceae</taxon>
        <taxon>CS clade</taxon>
        <taxon>Sphaeropleales</taxon>
        <taxon>Selenastraceae</taxon>
        <taxon>Raphidocelis</taxon>
    </lineage>
</organism>
<dbReference type="SUPFAM" id="SSF81296">
    <property type="entry name" value="E set domains"/>
    <property type="match status" value="1"/>
</dbReference>
<feature type="chain" id="PRO_5015977003" description="MD-2-related lipid-recognition domain-containing protein" evidence="7">
    <location>
        <begin position="26"/>
        <end position="191"/>
    </location>
</feature>
<evidence type="ECO:0000256" key="3">
    <source>
        <dbReference type="ARBA" id="ARBA00011245"/>
    </source>
</evidence>
<reference evidence="9 10" key="1">
    <citation type="journal article" date="2018" name="Sci. Rep.">
        <title>Raphidocelis subcapitata (=Pseudokirchneriella subcapitata) provides an insight into genome evolution and environmental adaptations in the Sphaeropleales.</title>
        <authorList>
            <person name="Suzuki S."/>
            <person name="Yamaguchi H."/>
            <person name="Nakajima N."/>
            <person name="Kawachi M."/>
        </authorList>
    </citation>
    <scope>NUCLEOTIDE SEQUENCE [LARGE SCALE GENOMIC DNA]</scope>
    <source>
        <strain evidence="9 10">NIES-35</strain>
    </source>
</reference>
<dbReference type="GO" id="GO:0032934">
    <property type="term" value="F:sterol binding"/>
    <property type="evidence" value="ECO:0007669"/>
    <property type="project" value="InterPro"/>
</dbReference>
<dbReference type="InParanoid" id="A0A2V0PIF4"/>
<feature type="signal peptide" evidence="7">
    <location>
        <begin position="1"/>
        <end position="25"/>
    </location>
</feature>
<proteinExistence type="inferred from homology"/>
<dbReference type="FunCoup" id="A0A2V0PIF4">
    <property type="interactions" value="369"/>
</dbReference>
<evidence type="ECO:0000256" key="1">
    <source>
        <dbReference type="ARBA" id="ARBA00002053"/>
    </source>
</evidence>
<keyword evidence="6" id="KW-0445">Lipid transport</keyword>
<keyword evidence="10" id="KW-1185">Reference proteome</keyword>